<sequence>MLRAVLDDYVARLAEKPEVAGVVILGGLARTGSRRFVDRTSDLDVSCFLSLPVPPELLRLHIRDFLVHVQPYLPSWVPNFKFLVPGSFSGLDWDVPLNNHQHVLEYEIQEHVQWDWHALEMYANGSEVVYDPTGDVAKLIAQKLETGRIEQREAVIRLLAFGRVLAKDTAGQCVARGHHAVAHDVLNEVLREVTTAWYALSDRFAPFVKWRIANLPSLDWAPPDAADRYAEAVRVSANDAAEVRRRQGIILAFIDEIETRCRATDPDWPQDIYSYAVNRVFWNRQLRARTVADMLPEVVGLHQDDKMRVERWDEFNWLLRSEKDLRS</sequence>
<comment type="caution">
    <text evidence="1">The sequence shown here is derived from an EMBL/GenBank/DDBJ whole genome shotgun (WGS) entry which is preliminary data.</text>
</comment>
<proteinExistence type="predicted"/>
<dbReference type="RefSeq" id="WP_242377104.1">
    <property type="nucleotide sequence ID" value="NZ_JAKRKC020000001.1"/>
</dbReference>
<keyword evidence="2" id="KW-1185">Reference proteome</keyword>
<dbReference type="Proteomes" id="UP001317259">
    <property type="component" value="Unassembled WGS sequence"/>
</dbReference>
<evidence type="ECO:0008006" key="3">
    <source>
        <dbReference type="Google" id="ProtNLM"/>
    </source>
</evidence>
<reference evidence="1 2" key="1">
    <citation type="submission" date="2022-04" db="EMBL/GenBank/DDBJ databases">
        <title>Genome draft of Actinomadura sp. ATCC 31491.</title>
        <authorList>
            <person name="Shi X."/>
            <person name="Du Y."/>
        </authorList>
    </citation>
    <scope>NUCLEOTIDE SEQUENCE [LARGE SCALE GENOMIC DNA]</scope>
    <source>
        <strain evidence="1 2">ATCC 31491</strain>
    </source>
</reference>
<evidence type="ECO:0000313" key="1">
    <source>
        <dbReference type="EMBL" id="MCK2212393.1"/>
    </source>
</evidence>
<accession>A0ABT0FJ97</accession>
<evidence type="ECO:0000313" key="2">
    <source>
        <dbReference type="Proteomes" id="UP001317259"/>
    </source>
</evidence>
<organism evidence="1 2">
    <name type="scientific">Actinomadura luzonensis</name>
    <dbReference type="NCBI Taxonomy" id="2805427"/>
    <lineage>
        <taxon>Bacteria</taxon>
        <taxon>Bacillati</taxon>
        <taxon>Actinomycetota</taxon>
        <taxon>Actinomycetes</taxon>
        <taxon>Streptosporangiales</taxon>
        <taxon>Thermomonosporaceae</taxon>
        <taxon>Actinomadura</taxon>
    </lineage>
</organism>
<dbReference type="EMBL" id="JAKRKC020000001">
    <property type="protein sequence ID" value="MCK2212393.1"/>
    <property type="molecule type" value="Genomic_DNA"/>
</dbReference>
<gene>
    <name evidence="1" type="ORF">MF672_001050</name>
</gene>
<name>A0ABT0FJ97_9ACTN</name>
<protein>
    <recommendedName>
        <fullName evidence="3">Nucleotidyltransferase domain-containing protein</fullName>
    </recommendedName>
</protein>